<protein>
    <submittedName>
        <fullName evidence="1">WYL domain-containing protein</fullName>
    </submittedName>
</protein>
<dbReference type="InterPro" id="IPR051534">
    <property type="entry name" value="CBASS_pafABC_assoc_protein"/>
</dbReference>
<dbReference type="AlphaFoldDB" id="A0A7H1MKZ4"/>
<evidence type="ECO:0000313" key="2">
    <source>
        <dbReference type="Proteomes" id="UP000516446"/>
    </source>
</evidence>
<dbReference type="RefSeq" id="WP_104914500.1">
    <property type="nucleotide sequence ID" value="NZ_CP026847.1"/>
</dbReference>
<accession>A0A7H1MKZ4</accession>
<sequence>MSKNKINRPLQLMLQLIMGNTIKQADWQDQNQISTRSVQRDVSDINEAISTINFPAELKTIKLDNHVAYQLSTSNQLDPKIIITLIKTILATRAFNDEEIHLIIDSLLDQADLNIQQVVSKTIKNELSLYSPVTHQKSLLDLIWLFSQWIKDQTTIKFSYKNSKNEVRHLSGLPTGLIFDTYYFYAIIHFHATEHHPARDAQYRLDRFKNTTPIQEHIDFPHRQRLEEGKIRQNNNLMQIGSLIHVEFEYYGNPEVVLDKFPMSKIKLGGATNKFKIHEINKNGFKMWALSQGKNIKITYPQSLVKEIIEDTSAILNLYK</sequence>
<evidence type="ECO:0000313" key="1">
    <source>
        <dbReference type="EMBL" id="QNT64130.1"/>
    </source>
</evidence>
<dbReference type="PANTHER" id="PTHR34580">
    <property type="match status" value="1"/>
</dbReference>
<reference evidence="1 2" key="1">
    <citation type="submission" date="2019-08" db="EMBL/GenBank/DDBJ databases">
        <authorList>
            <person name="Chang H.C."/>
            <person name="Mun S.Y."/>
        </authorList>
    </citation>
    <scope>NUCLEOTIDE SEQUENCE [LARGE SCALE GENOMIC DNA]</scope>
    <source>
        <strain evidence="1 2">SK</strain>
    </source>
</reference>
<dbReference type="Proteomes" id="UP000516446">
    <property type="component" value="Chromosome"/>
</dbReference>
<keyword evidence="2" id="KW-1185">Reference proteome</keyword>
<proteinExistence type="predicted"/>
<organism evidence="1 2">
    <name type="scientific">Weissella koreensis</name>
    <dbReference type="NCBI Taxonomy" id="165096"/>
    <lineage>
        <taxon>Bacteria</taxon>
        <taxon>Bacillati</taxon>
        <taxon>Bacillota</taxon>
        <taxon>Bacilli</taxon>
        <taxon>Lactobacillales</taxon>
        <taxon>Lactobacillaceae</taxon>
        <taxon>Weissella</taxon>
    </lineage>
</organism>
<gene>
    <name evidence="1" type="ORF">FY536_02060</name>
</gene>
<name>A0A7H1MKZ4_9LACO</name>
<dbReference type="EMBL" id="CP043431">
    <property type="protein sequence ID" value="QNT64130.1"/>
    <property type="molecule type" value="Genomic_DNA"/>
</dbReference>
<dbReference type="PANTHER" id="PTHR34580:SF1">
    <property type="entry name" value="PROTEIN PAFC"/>
    <property type="match status" value="1"/>
</dbReference>